<reference evidence="2" key="1">
    <citation type="submission" date="2020-10" db="EMBL/GenBank/DDBJ databases">
        <authorList>
            <person name="Gilroy R."/>
        </authorList>
    </citation>
    <scope>NUCLEOTIDE SEQUENCE</scope>
    <source>
        <strain evidence="2">CHK152-2994</strain>
    </source>
</reference>
<proteinExistence type="predicted"/>
<dbReference type="Proteomes" id="UP000824139">
    <property type="component" value="Unassembled WGS sequence"/>
</dbReference>
<feature type="coiled-coil region" evidence="1">
    <location>
        <begin position="120"/>
        <end position="147"/>
    </location>
</feature>
<comment type="caution">
    <text evidence="2">The sequence shown here is derived from an EMBL/GenBank/DDBJ whole genome shotgun (WGS) entry which is preliminary data.</text>
</comment>
<accession>A0A9D1FWC7</accession>
<organism evidence="2 3">
    <name type="scientific">Candidatus Scatenecus faecavium</name>
    <dbReference type="NCBI Taxonomy" id="2840915"/>
    <lineage>
        <taxon>Bacteria</taxon>
        <taxon>Candidatus Scatenecus</taxon>
    </lineage>
</organism>
<keyword evidence="1" id="KW-0175">Coiled coil</keyword>
<gene>
    <name evidence="2" type="ORF">IAD41_03405</name>
</gene>
<sequence>MLKEEVREKTLSPQQVRAILKADNKEIVELCKRASILPKKNNKGQTYFSYDEVRNLRRLQAQKGVTKPVAVSAVSAPQKQDSVVRNLLVSLKEMENKLSDRIAKVIDEKLEGMDEVVVELIRCKTDNETLRQKIIDLNKEIYQLKNDVNSFKHIGLGMYRKKERSIWD</sequence>
<reference evidence="2" key="2">
    <citation type="journal article" date="2021" name="PeerJ">
        <title>Extensive microbial diversity within the chicken gut microbiome revealed by metagenomics and culture.</title>
        <authorList>
            <person name="Gilroy R."/>
            <person name="Ravi A."/>
            <person name="Getino M."/>
            <person name="Pursley I."/>
            <person name="Horton D.L."/>
            <person name="Alikhan N.F."/>
            <person name="Baker D."/>
            <person name="Gharbi K."/>
            <person name="Hall N."/>
            <person name="Watson M."/>
            <person name="Adriaenssens E.M."/>
            <person name="Foster-Nyarko E."/>
            <person name="Jarju S."/>
            <person name="Secka A."/>
            <person name="Antonio M."/>
            <person name="Oren A."/>
            <person name="Chaudhuri R.R."/>
            <person name="La Ragione R."/>
            <person name="Hildebrand F."/>
            <person name="Pallen M.J."/>
        </authorList>
    </citation>
    <scope>NUCLEOTIDE SEQUENCE</scope>
    <source>
        <strain evidence="2">CHK152-2994</strain>
    </source>
</reference>
<protein>
    <submittedName>
        <fullName evidence="2">Uncharacterized protein</fullName>
    </submittedName>
</protein>
<evidence type="ECO:0000256" key="1">
    <source>
        <dbReference type="SAM" id="Coils"/>
    </source>
</evidence>
<dbReference type="EMBL" id="DVJO01000075">
    <property type="protein sequence ID" value="HIS82636.1"/>
    <property type="molecule type" value="Genomic_DNA"/>
</dbReference>
<dbReference type="AlphaFoldDB" id="A0A9D1FWC7"/>
<evidence type="ECO:0000313" key="3">
    <source>
        <dbReference type="Proteomes" id="UP000824139"/>
    </source>
</evidence>
<name>A0A9D1FWC7_9BACT</name>
<evidence type="ECO:0000313" key="2">
    <source>
        <dbReference type="EMBL" id="HIS82636.1"/>
    </source>
</evidence>